<dbReference type="SUPFAM" id="SSF161098">
    <property type="entry name" value="MetI-like"/>
    <property type="match status" value="1"/>
</dbReference>
<feature type="transmembrane region" description="Helical" evidence="8">
    <location>
        <begin position="20"/>
        <end position="39"/>
    </location>
</feature>
<keyword evidence="3" id="KW-1003">Cell membrane</keyword>
<dbReference type="InterPro" id="IPR000515">
    <property type="entry name" value="MetI-like"/>
</dbReference>
<feature type="transmembrane region" description="Helical" evidence="8">
    <location>
        <begin position="244"/>
        <end position="267"/>
    </location>
</feature>
<dbReference type="InterPro" id="IPR035906">
    <property type="entry name" value="MetI-like_sf"/>
</dbReference>
<feature type="transmembrane region" description="Helical" evidence="8">
    <location>
        <begin position="127"/>
        <end position="152"/>
    </location>
</feature>
<evidence type="ECO:0000256" key="5">
    <source>
        <dbReference type="ARBA" id="ARBA00022989"/>
    </source>
</evidence>
<organism evidence="10 11">
    <name type="scientific">Paenibacillus medicaginis</name>
    <dbReference type="NCBI Taxonomy" id="1470560"/>
    <lineage>
        <taxon>Bacteria</taxon>
        <taxon>Bacillati</taxon>
        <taxon>Bacillota</taxon>
        <taxon>Bacilli</taxon>
        <taxon>Bacillales</taxon>
        <taxon>Paenibacillaceae</taxon>
        <taxon>Paenibacillus</taxon>
    </lineage>
</organism>
<evidence type="ECO:0000256" key="6">
    <source>
        <dbReference type="ARBA" id="ARBA00023136"/>
    </source>
</evidence>
<name>A0ABV5C2U1_9BACL</name>
<gene>
    <name evidence="10" type="primary">nikC</name>
    <name evidence="10" type="ORF">ACE5LO_15750</name>
</gene>
<dbReference type="Proteomes" id="UP001580430">
    <property type="component" value="Unassembled WGS sequence"/>
</dbReference>
<feature type="transmembrane region" description="Helical" evidence="8">
    <location>
        <begin position="199"/>
        <end position="224"/>
    </location>
</feature>
<reference evidence="10 11" key="1">
    <citation type="submission" date="2024-09" db="EMBL/GenBank/DDBJ databases">
        <title>Paenibacillus zeirhizospherea sp. nov., isolated from surface of the maize (Zea mays) roots in a horticulture field, Hungary.</title>
        <authorList>
            <person name="Marton D."/>
            <person name="Farkas M."/>
            <person name="Bedics A."/>
            <person name="Toth E."/>
            <person name="Tancsics A."/>
            <person name="Boka K."/>
            <person name="Marati G."/>
            <person name="Kriszt B."/>
            <person name="Cserhati M."/>
        </authorList>
    </citation>
    <scope>NUCLEOTIDE SEQUENCE [LARGE SCALE GENOMIC DNA]</scope>
    <source>
        <strain evidence="10 11">JCM 18446</strain>
    </source>
</reference>
<evidence type="ECO:0000256" key="3">
    <source>
        <dbReference type="ARBA" id="ARBA00022475"/>
    </source>
</evidence>
<proteinExistence type="inferred from homology"/>
<sequence length="280" mass="30780">MRMLIQQLAQLWIQQRLFSIWLGLAGLWLVLAIVAPLLAPHDPFATDFTKVLHPPDRQYPLGTDQLGRCVLSRVLYGARTSLLMTFILVAVVAAIGVTVGALAGYAGKWVNSVLMRLADTLMAFPGIIFAIAVAGMLGPGLIHTVVALSVVWWAKYARMVRSLVIQQKQKEYITAAALGGARPVRILMRYILPNVLPPLIVMAMMDIGGMLLSISGLSFLGLGAQPPEPEWGALLNEGRRYMQTAPWLLIYPGLAIFCTVMIFNLLGDSLRDVLDPRHKR</sequence>
<dbReference type="InterPro" id="IPR053385">
    <property type="entry name" value="ABC_transport_permease"/>
</dbReference>
<evidence type="ECO:0000313" key="10">
    <source>
        <dbReference type="EMBL" id="MFB5761843.1"/>
    </source>
</evidence>
<keyword evidence="11" id="KW-1185">Reference proteome</keyword>
<keyword evidence="2 8" id="KW-0813">Transport</keyword>
<dbReference type="EMBL" id="JBHIRY010000015">
    <property type="protein sequence ID" value="MFB5761843.1"/>
    <property type="molecule type" value="Genomic_DNA"/>
</dbReference>
<evidence type="ECO:0000256" key="1">
    <source>
        <dbReference type="ARBA" id="ARBA00004651"/>
    </source>
</evidence>
<evidence type="ECO:0000259" key="9">
    <source>
        <dbReference type="PROSITE" id="PS50928"/>
    </source>
</evidence>
<evidence type="ECO:0000256" key="2">
    <source>
        <dbReference type="ARBA" id="ARBA00022448"/>
    </source>
</evidence>
<dbReference type="InterPro" id="IPR050366">
    <property type="entry name" value="BP-dependent_transpt_permease"/>
</dbReference>
<dbReference type="RefSeq" id="WP_375520966.1">
    <property type="nucleotide sequence ID" value="NZ_JBHIRY010000015.1"/>
</dbReference>
<dbReference type="PANTHER" id="PTHR43386:SF1">
    <property type="entry name" value="D,D-DIPEPTIDE TRANSPORT SYSTEM PERMEASE PROTEIN DDPC-RELATED"/>
    <property type="match status" value="1"/>
</dbReference>
<comment type="similarity">
    <text evidence="7">Belongs to the binding-protein-dependent transport system permease family. OppBC subfamily.</text>
</comment>
<dbReference type="PANTHER" id="PTHR43386">
    <property type="entry name" value="OLIGOPEPTIDE TRANSPORT SYSTEM PERMEASE PROTEIN APPC"/>
    <property type="match status" value="1"/>
</dbReference>
<dbReference type="Gene3D" id="1.10.3720.10">
    <property type="entry name" value="MetI-like"/>
    <property type="match status" value="1"/>
</dbReference>
<protein>
    <submittedName>
        <fullName evidence="10">Nickel transporter permease</fullName>
    </submittedName>
</protein>
<dbReference type="NCBIfam" id="NF045474">
    <property type="entry name" value="Opp2C"/>
    <property type="match status" value="1"/>
</dbReference>
<comment type="subcellular location">
    <subcellularLocation>
        <location evidence="1 8">Cell membrane</location>
        <topology evidence="1 8">Multi-pass membrane protein</topology>
    </subcellularLocation>
</comment>
<accession>A0ABV5C2U1</accession>
<evidence type="ECO:0000256" key="8">
    <source>
        <dbReference type="RuleBase" id="RU363032"/>
    </source>
</evidence>
<evidence type="ECO:0000313" key="11">
    <source>
        <dbReference type="Proteomes" id="UP001580430"/>
    </source>
</evidence>
<feature type="domain" description="ABC transmembrane type-1" evidence="9">
    <location>
        <begin position="82"/>
        <end position="267"/>
    </location>
</feature>
<dbReference type="CDD" id="cd06261">
    <property type="entry name" value="TM_PBP2"/>
    <property type="match status" value="1"/>
</dbReference>
<dbReference type="PROSITE" id="PS50928">
    <property type="entry name" value="ABC_TM1"/>
    <property type="match status" value="1"/>
</dbReference>
<keyword evidence="5 8" id="KW-1133">Transmembrane helix</keyword>
<feature type="transmembrane region" description="Helical" evidence="8">
    <location>
        <begin position="82"/>
        <end position="106"/>
    </location>
</feature>
<evidence type="ECO:0000256" key="4">
    <source>
        <dbReference type="ARBA" id="ARBA00022692"/>
    </source>
</evidence>
<dbReference type="Pfam" id="PF00528">
    <property type="entry name" value="BPD_transp_1"/>
    <property type="match status" value="1"/>
</dbReference>
<evidence type="ECO:0000256" key="7">
    <source>
        <dbReference type="ARBA" id="ARBA00024202"/>
    </source>
</evidence>
<comment type="caution">
    <text evidence="10">The sequence shown here is derived from an EMBL/GenBank/DDBJ whole genome shotgun (WGS) entry which is preliminary data.</text>
</comment>
<keyword evidence="6 8" id="KW-0472">Membrane</keyword>
<keyword evidence="4 8" id="KW-0812">Transmembrane</keyword>